<sequence length="180" mass="20424">MAVKKRSTLRNKSSKKIGNITKKSVEEITKNDKIIDKIAEKVEKSIEDNKTTKFKIKSNSIISSTISTDPNQVGISKSAIRRRKRKLRDQLRPKLTEDLLDALTESTNTVINKGEDGKEEIIIEEKVKLNHLPNPLNKRGEMALFKIENEQFKQVLKNKDLRTGGLSALRNSILSNLNTE</sequence>
<evidence type="ECO:0000313" key="1">
    <source>
        <dbReference type="EMBL" id="GMM48262.1"/>
    </source>
</evidence>
<name>A0AAV5RB95_PICKL</name>
<dbReference type="AlphaFoldDB" id="A0AAV5RB95"/>
<accession>A0AAV5RB95</accession>
<dbReference type="Proteomes" id="UP001378960">
    <property type="component" value="Unassembled WGS sequence"/>
</dbReference>
<evidence type="ECO:0008006" key="3">
    <source>
        <dbReference type="Google" id="ProtNLM"/>
    </source>
</evidence>
<keyword evidence="2" id="KW-1185">Reference proteome</keyword>
<proteinExistence type="predicted"/>
<dbReference type="EMBL" id="BTGB01000009">
    <property type="protein sequence ID" value="GMM48262.1"/>
    <property type="molecule type" value="Genomic_DNA"/>
</dbReference>
<evidence type="ECO:0000313" key="2">
    <source>
        <dbReference type="Proteomes" id="UP001378960"/>
    </source>
</evidence>
<organism evidence="1 2">
    <name type="scientific">Pichia kluyveri</name>
    <name type="common">Yeast</name>
    <dbReference type="NCBI Taxonomy" id="36015"/>
    <lineage>
        <taxon>Eukaryota</taxon>
        <taxon>Fungi</taxon>
        <taxon>Dikarya</taxon>
        <taxon>Ascomycota</taxon>
        <taxon>Saccharomycotina</taxon>
        <taxon>Pichiomycetes</taxon>
        <taxon>Pichiales</taxon>
        <taxon>Pichiaceae</taxon>
        <taxon>Pichia</taxon>
    </lineage>
</organism>
<gene>
    <name evidence="1" type="ORF">DAPK24_048600</name>
</gene>
<comment type="caution">
    <text evidence="1">The sequence shown here is derived from an EMBL/GenBank/DDBJ whole genome shotgun (WGS) entry which is preliminary data.</text>
</comment>
<reference evidence="1 2" key="1">
    <citation type="journal article" date="2023" name="Elife">
        <title>Identification of key yeast species and microbe-microbe interactions impacting larval growth of Drosophila in the wild.</title>
        <authorList>
            <person name="Mure A."/>
            <person name="Sugiura Y."/>
            <person name="Maeda R."/>
            <person name="Honda K."/>
            <person name="Sakurai N."/>
            <person name="Takahashi Y."/>
            <person name="Watada M."/>
            <person name="Katoh T."/>
            <person name="Gotoh A."/>
            <person name="Gotoh Y."/>
            <person name="Taniguchi I."/>
            <person name="Nakamura K."/>
            <person name="Hayashi T."/>
            <person name="Katayama T."/>
            <person name="Uemura T."/>
            <person name="Hattori Y."/>
        </authorList>
    </citation>
    <scope>NUCLEOTIDE SEQUENCE [LARGE SCALE GENOMIC DNA]</scope>
    <source>
        <strain evidence="1 2">PK-24</strain>
    </source>
</reference>
<protein>
    <recommendedName>
        <fullName evidence="3">Ribosome biogenesis protein SLX9</fullName>
    </recommendedName>
</protein>